<organism evidence="2 3">
    <name type="scientific">Phytophthora fragariaefolia</name>
    <dbReference type="NCBI Taxonomy" id="1490495"/>
    <lineage>
        <taxon>Eukaryota</taxon>
        <taxon>Sar</taxon>
        <taxon>Stramenopiles</taxon>
        <taxon>Oomycota</taxon>
        <taxon>Peronosporomycetes</taxon>
        <taxon>Peronosporales</taxon>
        <taxon>Peronosporaceae</taxon>
        <taxon>Phytophthora</taxon>
    </lineage>
</organism>
<dbReference type="OrthoDB" id="10250354at2759"/>
<feature type="region of interest" description="Disordered" evidence="1">
    <location>
        <begin position="165"/>
        <end position="194"/>
    </location>
</feature>
<comment type="caution">
    <text evidence="2">The sequence shown here is derived from an EMBL/GenBank/DDBJ whole genome shotgun (WGS) entry which is preliminary data.</text>
</comment>
<gene>
    <name evidence="2" type="ORF">Pfra01_002690500</name>
</gene>
<reference evidence="2" key="1">
    <citation type="submission" date="2023-04" db="EMBL/GenBank/DDBJ databases">
        <title>Phytophthora fragariaefolia NBRC 109709.</title>
        <authorList>
            <person name="Ichikawa N."/>
            <person name="Sato H."/>
            <person name="Tonouchi N."/>
        </authorList>
    </citation>
    <scope>NUCLEOTIDE SEQUENCE</scope>
    <source>
        <strain evidence="2">NBRC 109709</strain>
    </source>
</reference>
<feature type="region of interest" description="Disordered" evidence="1">
    <location>
        <begin position="92"/>
        <end position="139"/>
    </location>
</feature>
<feature type="compositionally biased region" description="Basic residues" evidence="1">
    <location>
        <begin position="106"/>
        <end position="116"/>
    </location>
</feature>
<feature type="region of interest" description="Disordered" evidence="1">
    <location>
        <begin position="1"/>
        <end position="29"/>
    </location>
</feature>
<keyword evidence="3" id="KW-1185">Reference proteome</keyword>
<dbReference type="Proteomes" id="UP001165121">
    <property type="component" value="Unassembled WGS sequence"/>
</dbReference>
<accession>A0A9W7D769</accession>
<feature type="compositionally biased region" description="Basic and acidic residues" evidence="1">
    <location>
        <begin position="227"/>
        <end position="238"/>
    </location>
</feature>
<dbReference type="AlphaFoldDB" id="A0A9W7D769"/>
<protein>
    <submittedName>
        <fullName evidence="2">Unnamed protein product</fullName>
    </submittedName>
</protein>
<feature type="compositionally biased region" description="Low complexity" evidence="1">
    <location>
        <begin position="92"/>
        <end position="101"/>
    </location>
</feature>
<evidence type="ECO:0000256" key="1">
    <source>
        <dbReference type="SAM" id="MobiDB-lite"/>
    </source>
</evidence>
<evidence type="ECO:0000313" key="2">
    <source>
        <dbReference type="EMBL" id="GMF61795.1"/>
    </source>
</evidence>
<feature type="region of interest" description="Disordered" evidence="1">
    <location>
        <begin position="214"/>
        <end position="238"/>
    </location>
</feature>
<sequence length="297" mass="33247">MKGSEIDNKRSAASASAVQGAGDPRAPGQEPICWYCSSDLARPEIEIEIRTDWIRCPLDADAAFKRLSEAYECLVSGESQRRYLQELQSTRANARTANARTPQVAKSRHKYKRKRKAPEPPAQAEANESPPKRQRTPEEIWRLFQREEEELARQQFHVKGFERVYTSSPKRTSKTDSDEDSDSLSRAAPQREQQNILASNLDAKAEKWAAWSKSNSSGLESTPVAKDSGDDTGSAHERKEPASLICCMLCRRKFSAAEALSRHEALSKLHAENLKAQNVHRSADAPQLDDVVLSSRD</sequence>
<dbReference type="EMBL" id="BSXT01006035">
    <property type="protein sequence ID" value="GMF61795.1"/>
    <property type="molecule type" value="Genomic_DNA"/>
</dbReference>
<name>A0A9W7D769_9STRA</name>
<proteinExistence type="predicted"/>
<evidence type="ECO:0000313" key="3">
    <source>
        <dbReference type="Proteomes" id="UP001165121"/>
    </source>
</evidence>
<feature type="region of interest" description="Disordered" evidence="1">
    <location>
        <begin position="275"/>
        <end position="297"/>
    </location>
</feature>
<feature type="compositionally biased region" description="Basic and acidic residues" evidence="1">
    <location>
        <begin position="1"/>
        <end position="10"/>
    </location>
</feature>